<evidence type="ECO:0000313" key="1">
    <source>
        <dbReference type="EMBL" id="MPN01814.1"/>
    </source>
</evidence>
<name>A0A645EMC3_9ZZZZ</name>
<organism evidence="1">
    <name type="scientific">bioreactor metagenome</name>
    <dbReference type="NCBI Taxonomy" id="1076179"/>
    <lineage>
        <taxon>unclassified sequences</taxon>
        <taxon>metagenomes</taxon>
        <taxon>ecological metagenomes</taxon>
    </lineage>
</organism>
<gene>
    <name evidence="1" type="ORF">SDC9_149026</name>
</gene>
<sequence length="50" mass="5878">MTLPMIRLFSDNDCENADKEKFRTNIIVSDKQLKKDLYSLILTCMLKLVK</sequence>
<reference evidence="1" key="1">
    <citation type="submission" date="2019-08" db="EMBL/GenBank/DDBJ databases">
        <authorList>
            <person name="Kucharzyk K."/>
            <person name="Murdoch R.W."/>
            <person name="Higgins S."/>
            <person name="Loffler F."/>
        </authorList>
    </citation>
    <scope>NUCLEOTIDE SEQUENCE</scope>
</reference>
<proteinExistence type="predicted"/>
<protein>
    <submittedName>
        <fullName evidence="1">Uncharacterized protein</fullName>
    </submittedName>
</protein>
<comment type="caution">
    <text evidence="1">The sequence shown here is derived from an EMBL/GenBank/DDBJ whole genome shotgun (WGS) entry which is preliminary data.</text>
</comment>
<dbReference type="EMBL" id="VSSQ01047795">
    <property type="protein sequence ID" value="MPN01814.1"/>
    <property type="molecule type" value="Genomic_DNA"/>
</dbReference>
<dbReference type="AlphaFoldDB" id="A0A645EMC3"/>
<accession>A0A645EMC3</accession>